<sequence>MHHFPIRILNFSCHACHDPGCPKKQNTAEGDGYRPGGRGRMSASAPWSSMFASTIAPVTFLPMMIAMNINAL</sequence>
<dbReference type="Proteomes" id="UP000002220">
    <property type="component" value="Chromosome"/>
</dbReference>
<dbReference type="EMBL" id="CP001744">
    <property type="protein sequence ID" value="ADG67895.1"/>
    <property type="molecule type" value="Genomic_DNA"/>
</dbReference>
<protein>
    <submittedName>
        <fullName evidence="2">Uncharacterized protein</fullName>
    </submittedName>
</protein>
<proteinExistence type="predicted"/>
<feature type="transmembrane region" description="Helical" evidence="1">
    <location>
        <begin position="47"/>
        <end position="69"/>
    </location>
</feature>
<keyword evidence="1" id="KW-0812">Transmembrane</keyword>
<gene>
    <name evidence="2" type="ordered locus">Plim_2068</name>
</gene>
<keyword evidence="1" id="KW-1133">Transmembrane helix</keyword>
<organism evidence="2 3">
    <name type="scientific">Planctopirus limnophila (strain ATCC 43296 / DSM 3776 / IFAM 1008 / Mu 290)</name>
    <name type="common">Planctomyces limnophilus</name>
    <dbReference type="NCBI Taxonomy" id="521674"/>
    <lineage>
        <taxon>Bacteria</taxon>
        <taxon>Pseudomonadati</taxon>
        <taxon>Planctomycetota</taxon>
        <taxon>Planctomycetia</taxon>
        <taxon>Planctomycetales</taxon>
        <taxon>Planctomycetaceae</taxon>
        <taxon>Planctopirus</taxon>
    </lineage>
</organism>
<dbReference type="HOGENOM" id="CLU_2718845_0_0_0"/>
<name>D5SYW3_PLAL2</name>
<keyword evidence="1" id="KW-0472">Membrane</keyword>
<dbReference type="AlphaFoldDB" id="D5SYW3"/>
<evidence type="ECO:0000313" key="2">
    <source>
        <dbReference type="EMBL" id="ADG67895.1"/>
    </source>
</evidence>
<keyword evidence="3" id="KW-1185">Reference proteome</keyword>
<accession>D5SYW3</accession>
<dbReference type="KEGG" id="plm:Plim_2068"/>
<evidence type="ECO:0000313" key="3">
    <source>
        <dbReference type="Proteomes" id="UP000002220"/>
    </source>
</evidence>
<reference evidence="2 3" key="1">
    <citation type="journal article" date="2010" name="Stand. Genomic Sci.">
        <title>Complete genome sequence of Planctomyces limnophilus type strain (Mu 290).</title>
        <authorList>
            <person name="Labutti K."/>
            <person name="Sikorski J."/>
            <person name="Schneider S."/>
            <person name="Nolan M."/>
            <person name="Lucas S."/>
            <person name="Glavina Del Rio T."/>
            <person name="Tice H."/>
            <person name="Cheng J.F."/>
            <person name="Goodwin L."/>
            <person name="Pitluck S."/>
            <person name="Liolios K."/>
            <person name="Ivanova N."/>
            <person name="Mavromatis K."/>
            <person name="Mikhailova N."/>
            <person name="Pati A."/>
            <person name="Chen A."/>
            <person name="Palaniappan K."/>
            <person name="Land M."/>
            <person name="Hauser L."/>
            <person name="Chang Y.J."/>
            <person name="Jeffries C.D."/>
            <person name="Tindall B.J."/>
            <person name="Rohde M."/>
            <person name="Goker M."/>
            <person name="Woyke T."/>
            <person name="Bristow J."/>
            <person name="Eisen J.A."/>
            <person name="Markowitz V."/>
            <person name="Hugenholtz P."/>
            <person name="Kyrpides N.C."/>
            <person name="Klenk H.P."/>
            <person name="Lapidus A."/>
        </authorList>
    </citation>
    <scope>NUCLEOTIDE SEQUENCE [LARGE SCALE GENOMIC DNA]</scope>
    <source>
        <strain evidence="3">ATCC 43296 / DSM 3776 / IFAM 1008 / 290</strain>
    </source>
</reference>
<evidence type="ECO:0000256" key="1">
    <source>
        <dbReference type="SAM" id="Phobius"/>
    </source>
</evidence>